<dbReference type="Proteomes" id="UP000027265">
    <property type="component" value="Unassembled WGS sequence"/>
</dbReference>
<gene>
    <name evidence="1" type="ORF">JAAARDRAFT_192935</name>
</gene>
<evidence type="ECO:0000313" key="2">
    <source>
        <dbReference type="Proteomes" id="UP000027265"/>
    </source>
</evidence>
<dbReference type="EMBL" id="KL197717">
    <property type="protein sequence ID" value="KDQ58351.1"/>
    <property type="molecule type" value="Genomic_DNA"/>
</dbReference>
<protein>
    <submittedName>
        <fullName evidence="1">Uncharacterized protein</fullName>
    </submittedName>
</protein>
<dbReference type="InParanoid" id="A0A067Q6X8"/>
<keyword evidence="2" id="KW-1185">Reference proteome</keyword>
<accession>A0A067Q6X8</accession>
<sequence>MSRRRSPEIARETVIMNENENVTEMAEKTKKGTVTAGEMAEVAGAVQVIIGSLKAGEMAGTNVVPGAHLAAPLVHDPEDVLLLLGAVLVALAHDPTRVRAPGVAPPAAAKLLIHSHDPLAAR</sequence>
<dbReference type="AlphaFoldDB" id="A0A067Q6X8"/>
<organism evidence="1 2">
    <name type="scientific">Jaapia argillacea MUCL 33604</name>
    <dbReference type="NCBI Taxonomy" id="933084"/>
    <lineage>
        <taxon>Eukaryota</taxon>
        <taxon>Fungi</taxon>
        <taxon>Dikarya</taxon>
        <taxon>Basidiomycota</taxon>
        <taxon>Agaricomycotina</taxon>
        <taxon>Agaricomycetes</taxon>
        <taxon>Agaricomycetidae</taxon>
        <taxon>Jaapiales</taxon>
        <taxon>Jaapiaceae</taxon>
        <taxon>Jaapia</taxon>
    </lineage>
</organism>
<name>A0A067Q6X8_9AGAM</name>
<evidence type="ECO:0000313" key="1">
    <source>
        <dbReference type="EMBL" id="KDQ58351.1"/>
    </source>
</evidence>
<proteinExistence type="predicted"/>
<dbReference type="HOGENOM" id="CLU_2027082_0_0_1"/>
<reference evidence="2" key="1">
    <citation type="journal article" date="2014" name="Proc. Natl. Acad. Sci. U.S.A.">
        <title>Extensive sampling of basidiomycete genomes demonstrates inadequacy of the white-rot/brown-rot paradigm for wood decay fungi.</title>
        <authorList>
            <person name="Riley R."/>
            <person name="Salamov A.A."/>
            <person name="Brown D.W."/>
            <person name="Nagy L.G."/>
            <person name="Floudas D."/>
            <person name="Held B.W."/>
            <person name="Levasseur A."/>
            <person name="Lombard V."/>
            <person name="Morin E."/>
            <person name="Otillar R."/>
            <person name="Lindquist E.A."/>
            <person name="Sun H."/>
            <person name="LaButti K.M."/>
            <person name="Schmutz J."/>
            <person name="Jabbour D."/>
            <person name="Luo H."/>
            <person name="Baker S.E."/>
            <person name="Pisabarro A.G."/>
            <person name="Walton J.D."/>
            <person name="Blanchette R.A."/>
            <person name="Henrissat B."/>
            <person name="Martin F."/>
            <person name="Cullen D."/>
            <person name="Hibbett D.S."/>
            <person name="Grigoriev I.V."/>
        </authorList>
    </citation>
    <scope>NUCLEOTIDE SEQUENCE [LARGE SCALE GENOMIC DNA]</scope>
    <source>
        <strain evidence="2">MUCL 33604</strain>
    </source>
</reference>